<evidence type="ECO:0000256" key="2">
    <source>
        <dbReference type="ARBA" id="ARBA00023009"/>
    </source>
</evidence>
<reference evidence="5" key="1">
    <citation type="journal article" date="2021" name="Proc. Natl. Acad. Sci. U.S.A.">
        <title>A Catalog of Tens of Thousands of Viruses from Human Metagenomes Reveals Hidden Associations with Chronic Diseases.</title>
        <authorList>
            <person name="Tisza M.J."/>
            <person name="Buck C.B."/>
        </authorList>
    </citation>
    <scope>NUCLEOTIDE SEQUENCE</scope>
    <source>
        <strain evidence="5">Cthu813</strain>
    </source>
</reference>
<evidence type="ECO:0000256" key="3">
    <source>
        <dbReference type="ARBA" id="ARBA00023219"/>
    </source>
</evidence>
<proteinExistence type="predicted"/>
<accession>A0A8S5VHV4</accession>
<sequence length="401" mass="45943">MNRDPPVSNHVTYGGSSYNPYRTRLTRGNEKSFIAPIFNKIAMDCAEMSLQHVRVDFNGNYLETIDSKLNRCLTLNANKDQSARDFIQDAVLSMFDEGTVALPPIDTITRITKDGIKTDIESIRTAEVRQWYPDYITMRAYNDQTGQREDLTMPKASVPIIMNPLYSVMNENNSVVQRLIRTLNLSDTLDAQNGSGKLDMIIQLPYQIRTKSMEDRANLRRDSIQEQLENSKYGIAYIDGTEHITQLNRGIENNLYERVKYLVDQLYSQLGITESILNGTANNETMQNYYSRLIEPIISAIVDGMRWKYLTQKARDDGETIMFFRDPFKLVSANTIPDVADKLTRNEIFTPNEIRQMVGRKPVNDDKANELRNRNISAANGQEFANVVKDESSEQKTEEKE</sequence>
<keyword evidence="2" id="KW-1171">Viral genome ejection through host cell envelope</keyword>
<keyword evidence="1" id="KW-1188">Viral release from host cell</keyword>
<dbReference type="Pfam" id="PF04860">
    <property type="entry name" value="Phage_portal"/>
    <property type="match status" value="1"/>
</dbReference>
<keyword evidence="3" id="KW-0231">Viral genome packaging</keyword>
<dbReference type="InterPro" id="IPR006944">
    <property type="entry name" value="Phage/GTA_portal"/>
</dbReference>
<keyword evidence="2" id="KW-1162">Viral penetration into host cytoplasm</keyword>
<evidence type="ECO:0000313" key="5">
    <source>
        <dbReference type="EMBL" id="DAG06341.1"/>
    </source>
</evidence>
<dbReference type="EMBL" id="BK016270">
    <property type="protein sequence ID" value="DAG06341.1"/>
    <property type="molecule type" value="Genomic_DNA"/>
</dbReference>
<evidence type="ECO:0000256" key="1">
    <source>
        <dbReference type="ARBA" id="ARBA00022950"/>
    </source>
</evidence>
<feature type="region of interest" description="Disordered" evidence="4">
    <location>
        <begin position="374"/>
        <end position="401"/>
    </location>
</feature>
<name>A0A8S5VHV4_9CAUD</name>
<keyword evidence="1" id="KW-0118">Viral capsid assembly</keyword>
<protein>
    <submittedName>
        <fullName evidence="5">Portal protein</fullName>
    </submittedName>
</protein>
<organism evidence="5">
    <name type="scientific">Siphoviridae sp. cthu813</name>
    <dbReference type="NCBI Taxonomy" id="2825618"/>
    <lineage>
        <taxon>Viruses</taxon>
        <taxon>Duplodnaviria</taxon>
        <taxon>Heunggongvirae</taxon>
        <taxon>Uroviricota</taxon>
        <taxon>Caudoviricetes</taxon>
    </lineage>
</organism>
<feature type="compositionally biased region" description="Basic and acidic residues" evidence="4">
    <location>
        <begin position="388"/>
        <end position="401"/>
    </location>
</feature>
<evidence type="ECO:0000256" key="4">
    <source>
        <dbReference type="SAM" id="MobiDB-lite"/>
    </source>
</evidence>
<keyword evidence="2" id="KW-1160">Virus entry into host cell</keyword>